<dbReference type="PANTHER" id="PTHR11465">
    <property type="entry name" value="CATALASE"/>
    <property type="match status" value="1"/>
</dbReference>
<dbReference type="Gene3D" id="2.40.180.10">
    <property type="entry name" value="Catalase core domain"/>
    <property type="match status" value="1"/>
</dbReference>
<dbReference type="STRING" id="1765722.AT728_08425"/>
<dbReference type="Proteomes" id="UP000054804">
    <property type="component" value="Unassembled WGS sequence"/>
</dbReference>
<evidence type="ECO:0000256" key="10">
    <source>
        <dbReference type="ARBA" id="ARBA00023324"/>
    </source>
</evidence>
<gene>
    <name evidence="15" type="ORF">AT728_08425</name>
</gene>
<dbReference type="PROSITE" id="PS00437">
    <property type="entry name" value="CATALASE_1"/>
    <property type="match status" value="1"/>
</dbReference>
<sequence length="552" mass="63031">MTDVSSMGSPADDSLPVLTDRQGHPIHDNQNQRTVGARGPATLENYHFLEKISHFDRERIPERIVHARGVTAFGYFEAYGAWGDEPIDRYTRAKLFQERGKRTDVALRFSTVIGGRDSSEAARDPRGFAVKFYTEDGNWDLVGNNLGVFFIRDAMKFPDVIHSLKPDPVSHEQKPARIFDFMSQTPESMHMLVNLFSPRGIPADYRHMQGFGVNTYKWVNAEGTTLLVKYHWMPEQGVRSMTEQDAANVQAGELGHATKDLYEAIRRGDFPQWELRVQMMEDGEHPELDFDPLDDTKTWPEQDFPPRPVGRLVLDRTVDNYFAENEQIAFGTGVLVDGLDFSDDKMLVGRTFSYSDTQRYRVGPNYLQLPVNQAKSAEVRTNQRDGFMAFDNRAANENPEVNYEPSITGGLREDRYPPHDEQGPQLQGRLTRKRIPRTNDYAQAGQRYLLMEDWERDDLVHNFVDLISQCERPVQERMVWHFLLVENDLGLRVGEGLGIAAADVAHLEPLADQTLTEEDRTRLGRLGDNPPRDVSGLIMTHCVPNERHVVTR</sequence>
<keyword evidence="9 12" id="KW-0408">Iron</keyword>
<dbReference type="Pfam" id="PF06628">
    <property type="entry name" value="Catalase-rel"/>
    <property type="match status" value="1"/>
</dbReference>
<dbReference type="InterPro" id="IPR020835">
    <property type="entry name" value="Catalase_sf"/>
</dbReference>
<accession>A0A0W7X7R2</accession>
<organism evidence="15 16">
    <name type="scientific">Streptomyces silvensis</name>
    <dbReference type="NCBI Taxonomy" id="1765722"/>
    <lineage>
        <taxon>Bacteria</taxon>
        <taxon>Bacillati</taxon>
        <taxon>Actinomycetota</taxon>
        <taxon>Actinomycetes</taxon>
        <taxon>Kitasatosporales</taxon>
        <taxon>Streptomycetaceae</taxon>
        <taxon>Streptomyces</taxon>
    </lineage>
</organism>
<keyword evidence="8" id="KW-0560">Oxidoreductase</keyword>
<dbReference type="SMART" id="SM01060">
    <property type="entry name" value="Catalase"/>
    <property type="match status" value="1"/>
</dbReference>
<protein>
    <recommendedName>
        <fullName evidence="4">catalase</fullName>
        <ecNumber evidence="4">1.11.1.6</ecNumber>
    </recommendedName>
</protein>
<dbReference type="CDD" id="cd08154">
    <property type="entry name" value="catalase_clade_1"/>
    <property type="match status" value="1"/>
</dbReference>
<evidence type="ECO:0000256" key="3">
    <source>
        <dbReference type="ARBA" id="ARBA00005329"/>
    </source>
</evidence>
<evidence type="ECO:0000256" key="7">
    <source>
        <dbReference type="ARBA" id="ARBA00022723"/>
    </source>
</evidence>
<feature type="active site" evidence="11">
    <location>
        <position position="144"/>
    </location>
</feature>
<evidence type="ECO:0000259" key="14">
    <source>
        <dbReference type="SMART" id="SM01060"/>
    </source>
</evidence>
<dbReference type="GO" id="GO:0005737">
    <property type="term" value="C:cytoplasm"/>
    <property type="evidence" value="ECO:0007669"/>
    <property type="project" value="TreeGrafter"/>
</dbReference>
<evidence type="ECO:0000256" key="5">
    <source>
        <dbReference type="ARBA" id="ARBA00022559"/>
    </source>
</evidence>
<dbReference type="PROSITE" id="PS51402">
    <property type="entry name" value="CATALASE_3"/>
    <property type="match status" value="1"/>
</dbReference>
<evidence type="ECO:0000256" key="13">
    <source>
        <dbReference type="SAM" id="MobiDB-lite"/>
    </source>
</evidence>
<dbReference type="PANTHER" id="PTHR11465:SF23">
    <property type="entry name" value="CATALASE-2"/>
    <property type="match status" value="1"/>
</dbReference>
<dbReference type="InterPro" id="IPR018028">
    <property type="entry name" value="Catalase"/>
</dbReference>
<dbReference type="EC" id="1.11.1.6" evidence="4"/>
<dbReference type="AlphaFoldDB" id="A0A0W7X7R2"/>
<evidence type="ECO:0000313" key="16">
    <source>
        <dbReference type="Proteomes" id="UP000054804"/>
    </source>
</evidence>
<evidence type="ECO:0000256" key="4">
    <source>
        <dbReference type="ARBA" id="ARBA00012314"/>
    </source>
</evidence>
<keyword evidence="7 12" id="KW-0479">Metal-binding</keyword>
<dbReference type="GO" id="GO:0042744">
    <property type="term" value="P:hydrogen peroxide catabolic process"/>
    <property type="evidence" value="ECO:0007669"/>
    <property type="project" value="UniProtKB-KW"/>
</dbReference>
<keyword evidence="6 12" id="KW-0349">Heme</keyword>
<keyword evidence="5" id="KW-0575">Peroxidase</keyword>
<evidence type="ECO:0000256" key="8">
    <source>
        <dbReference type="ARBA" id="ARBA00023002"/>
    </source>
</evidence>
<dbReference type="GO" id="GO:0004096">
    <property type="term" value="F:catalase activity"/>
    <property type="evidence" value="ECO:0007669"/>
    <property type="project" value="UniProtKB-EC"/>
</dbReference>
<evidence type="ECO:0000256" key="11">
    <source>
        <dbReference type="PIRSR" id="PIRSR038928-1"/>
    </source>
</evidence>
<comment type="cofactor">
    <cofactor evidence="1 12">
        <name>heme</name>
        <dbReference type="ChEBI" id="CHEBI:30413"/>
    </cofactor>
</comment>
<dbReference type="PRINTS" id="PR00067">
    <property type="entry name" value="CATALASE"/>
</dbReference>
<reference evidence="15 16" key="1">
    <citation type="submission" date="2015-12" db="EMBL/GenBank/DDBJ databases">
        <title>Draft genome sequence of Streptomyces silvensis ATCC 53525, a producer of novel hormone antagonists.</title>
        <authorList>
            <person name="Johnston C.W."/>
            <person name="Li Y."/>
            <person name="Magarvey N.A."/>
        </authorList>
    </citation>
    <scope>NUCLEOTIDE SEQUENCE [LARGE SCALE GENOMIC DNA]</scope>
    <source>
        <strain evidence="15 16">ATCC 53525</strain>
    </source>
</reference>
<proteinExistence type="inferred from homology"/>
<feature type="active site" evidence="11">
    <location>
        <position position="66"/>
    </location>
</feature>
<dbReference type="GO" id="GO:0046872">
    <property type="term" value="F:metal ion binding"/>
    <property type="evidence" value="ECO:0007669"/>
    <property type="project" value="UniProtKB-KW"/>
</dbReference>
<dbReference type="RefSeq" id="WP_058847177.1">
    <property type="nucleotide sequence ID" value="NZ_LOCL01000029.1"/>
</dbReference>
<dbReference type="InterPro" id="IPR010582">
    <property type="entry name" value="Catalase_immune_responsive"/>
</dbReference>
<dbReference type="Pfam" id="PF00199">
    <property type="entry name" value="Catalase"/>
    <property type="match status" value="1"/>
</dbReference>
<dbReference type="GO" id="GO:0020037">
    <property type="term" value="F:heme binding"/>
    <property type="evidence" value="ECO:0007669"/>
    <property type="project" value="InterPro"/>
</dbReference>
<feature type="domain" description="Catalase core" evidence="14">
    <location>
        <begin position="19"/>
        <end position="412"/>
    </location>
</feature>
<feature type="region of interest" description="Disordered" evidence="13">
    <location>
        <begin position="1"/>
        <end position="34"/>
    </location>
</feature>
<dbReference type="InterPro" id="IPR002226">
    <property type="entry name" value="Catalase_haem_BS"/>
</dbReference>
<keyword evidence="16" id="KW-1185">Reference proteome</keyword>
<dbReference type="GO" id="GO:0042542">
    <property type="term" value="P:response to hydrogen peroxide"/>
    <property type="evidence" value="ECO:0007669"/>
    <property type="project" value="TreeGrafter"/>
</dbReference>
<dbReference type="EMBL" id="LOCL01000029">
    <property type="protein sequence ID" value="KUF19017.1"/>
    <property type="molecule type" value="Genomic_DNA"/>
</dbReference>
<evidence type="ECO:0000256" key="12">
    <source>
        <dbReference type="PIRSR" id="PIRSR038928-2"/>
    </source>
</evidence>
<evidence type="ECO:0000256" key="6">
    <source>
        <dbReference type="ARBA" id="ARBA00022617"/>
    </source>
</evidence>
<feature type="binding site" description="axial binding residue" evidence="12">
    <location>
        <position position="354"/>
    </location>
    <ligand>
        <name>heme</name>
        <dbReference type="ChEBI" id="CHEBI:30413"/>
    </ligand>
    <ligandPart>
        <name>Fe</name>
        <dbReference type="ChEBI" id="CHEBI:18248"/>
    </ligandPart>
</feature>
<name>A0A0W7X7R2_9ACTN</name>
<comment type="function">
    <text evidence="2">Decomposes hydrogen peroxide into water and oxygen; serves to protect cells from the toxic effects of hydrogen peroxide.</text>
</comment>
<dbReference type="InterPro" id="IPR011614">
    <property type="entry name" value="Catalase_core"/>
</dbReference>
<evidence type="ECO:0000256" key="2">
    <source>
        <dbReference type="ARBA" id="ARBA00002974"/>
    </source>
</evidence>
<keyword evidence="10" id="KW-0376">Hydrogen peroxide</keyword>
<dbReference type="OrthoDB" id="3169619at2"/>
<evidence type="ECO:0000256" key="1">
    <source>
        <dbReference type="ARBA" id="ARBA00001971"/>
    </source>
</evidence>
<evidence type="ECO:0000256" key="9">
    <source>
        <dbReference type="ARBA" id="ARBA00023004"/>
    </source>
</evidence>
<dbReference type="SUPFAM" id="SSF56634">
    <property type="entry name" value="Heme-dependent catalase-like"/>
    <property type="match status" value="1"/>
</dbReference>
<comment type="similarity">
    <text evidence="3">Belongs to the catalase family.</text>
</comment>
<dbReference type="PIRSF" id="PIRSF038928">
    <property type="entry name" value="Catalase_clade1-3"/>
    <property type="match status" value="1"/>
</dbReference>
<comment type="caution">
    <text evidence="15">The sequence shown here is derived from an EMBL/GenBank/DDBJ whole genome shotgun (WGS) entry which is preliminary data.</text>
</comment>
<evidence type="ECO:0000313" key="15">
    <source>
        <dbReference type="EMBL" id="KUF19017.1"/>
    </source>
</evidence>
<dbReference type="InterPro" id="IPR024711">
    <property type="entry name" value="Catalase_clade1/3"/>
</dbReference>